<dbReference type="Pfam" id="PF02806">
    <property type="entry name" value="Alpha-amylase_C"/>
    <property type="match status" value="1"/>
</dbReference>
<keyword evidence="8 10" id="KW-0320">Glycogen biosynthesis</keyword>
<keyword evidence="5 10" id="KW-0321">Glycogen metabolism</keyword>
<dbReference type="InterPro" id="IPR006407">
    <property type="entry name" value="GlgB"/>
</dbReference>
<dbReference type="Gene3D" id="3.20.20.80">
    <property type="entry name" value="Glycosidases"/>
    <property type="match status" value="1"/>
</dbReference>
<dbReference type="NCBIfam" id="NF003811">
    <property type="entry name" value="PRK05402.1"/>
    <property type="match status" value="1"/>
</dbReference>
<organism evidence="13 14">
    <name type="scientific">Chlamydia trachomatis serovar A (strain A2497)</name>
    <dbReference type="NCBI Taxonomy" id="580047"/>
    <lineage>
        <taxon>Bacteria</taxon>
        <taxon>Pseudomonadati</taxon>
        <taxon>Chlamydiota</taxon>
        <taxon>Chlamydiia</taxon>
        <taxon>Chlamydiales</taxon>
        <taxon>Chlamydiaceae</taxon>
        <taxon>Chlamydia/Chlamydophila group</taxon>
        <taxon>Chlamydia</taxon>
    </lineage>
</organism>
<feature type="active site" description="Nucleophile" evidence="10 11">
    <location>
        <position position="399"/>
    </location>
</feature>
<evidence type="ECO:0000256" key="4">
    <source>
        <dbReference type="ARBA" id="ARBA00009000"/>
    </source>
</evidence>
<evidence type="ECO:0000256" key="7">
    <source>
        <dbReference type="ARBA" id="ARBA00022679"/>
    </source>
</evidence>
<keyword evidence="7 10" id="KW-0808">Transferase</keyword>
<dbReference type="KEGG" id="cty:CTR_8761"/>
<dbReference type="GO" id="GO:0005829">
    <property type="term" value="C:cytosol"/>
    <property type="evidence" value="ECO:0007669"/>
    <property type="project" value="TreeGrafter"/>
</dbReference>
<dbReference type="CDD" id="cd11322">
    <property type="entry name" value="AmyAc_Glg_BE"/>
    <property type="match status" value="1"/>
</dbReference>
<comment type="catalytic activity">
    <reaction evidence="1 10">
        <text>Transfers a segment of a (1-&gt;4)-alpha-D-glucan chain to a primary hydroxy group in a similar glucan chain.</text>
        <dbReference type="EC" id="2.4.1.18"/>
    </reaction>
</comment>
<dbReference type="Gene3D" id="2.60.40.10">
    <property type="entry name" value="Immunoglobulins"/>
    <property type="match status" value="1"/>
</dbReference>
<dbReference type="SUPFAM" id="SSF51011">
    <property type="entry name" value="Glycosyl hydrolase domain"/>
    <property type="match status" value="1"/>
</dbReference>
<protein>
    <recommendedName>
        <fullName evidence="10">1,4-alpha-glucan branching enzyme GlgB</fullName>
        <ecNumber evidence="10">2.4.1.18</ecNumber>
    </recommendedName>
    <alternativeName>
        <fullName evidence="10">1,4-alpha-D-glucan:1,4-alpha-D-glucan 6-glucosyl-transferase</fullName>
    </alternativeName>
    <alternativeName>
        <fullName evidence="10">Alpha-(1-&gt;4)-glucan branching enzyme</fullName>
    </alternativeName>
    <alternativeName>
        <fullName evidence="10">Glycogen branching enzyme</fullName>
        <shortName evidence="10">BE</shortName>
    </alternativeName>
</protein>
<dbReference type="Gene3D" id="2.60.40.1180">
    <property type="entry name" value="Golgi alpha-mannosidase II"/>
    <property type="match status" value="1"/>
</dbReference>
<dbReference type="PATRIC" id="fig|580047.4.peg.962"/>
<dbReference type="InterPro" id="IPR017853">
    <property type="entry name" value="GH"/>
</dbReference>
<evidence type="ECO:0000256" key="5">
    <source>
        <dbReference type="ARBA" id="ARBA00022600"/>
    </source>
</evidence>
<evidence type="ECO:0000259" key="12">
    <source>
        <dbReference type="SMART" id="SM00642"/>
    </source>
</evidence>
<dbReference type="GO" id="GO:0004553">
    <property type="term" value="F:hydrolase activity, hydrolyzing O-glycosyl compounds"/>
    <property type="evidence" value="ECO:0007669"/>
    <property type="project" value="InterPro"/>
</dbReference>
<gene>
    <name evidence="10" type="primary">glgB</name>
    <name evidence="13" type="ordered locus">CTO_0946</name>
</gene>
<comment type="subunit">
    <text evidence="10">Monomer.</text>
</comment>
<dbReference type="RefSeq" id="WP_012728209.1">
    <property type="nucleotide sequence ID" value="NC_016798.1"/>
</dbReference>
<dbReference type="InterPro" id="IPR004193">
    <property type="entry name" value="Glyco_hydro_13_N"/>
</dbReference>
<dbReference type="InterPro" id="IPR037439">
    <property type="entry name" value="Branching_enzy"/>
</dbReference>
<evidence type="ECO:0000256" key="2">
    <source>
        <dbReference type="ARBA" id="ARBA00002953"/>
    </source>
</evidence>
<dbReference type="PANTHER" id="PTHR43651">
    <property type="entry name" value="1,4-ALPHA-GLUCAN-BRANCHING ENZYME"/>
    <property type="match status" value="1"/>
</dbReference>
<dbReference type="GO" id="GO:0003844">
    <property type="term" value="F:1,4-alpha-glucan branching enzyme activity"/>
    <property type="evidence" value="ECO:0007669"/>
    <property type="project" value="UniProtKB-UniRule"/>
</dbReference>
<dbReference type="CDD" id="cd02855">
    <property type="entry name" value="E_set_GBE_prok_N"/>
    <property type="match status" value="1"/>
</dbReference>
<evidence type="ECO:0000256" key="1">
    <source>
        <dbReference type="ARBA" id="ARBA00000826"/>
    </source>
</evidence>
<comment type="function">
    <text evidence="2 10">Catalyzes the formation of the alpha-1,6-glucosidic linkages in glycogen by scission of a 1,4-alpha-linked oligosaccharide from growing alpha-1,4-glucan chains and the subsequent attachment of the oligosaccharide to the alpha-1,6 position.</text>
</comment>
<reference evidence="13 14" key="1">
    <citation type="journal article" date="2011" name="J. Exp. Med.">
        <title>A live-attenuated chlamydial vaccine protects against trachoma in nonhuman primates.</title>
        <authorList>
            <person name="Kari L."/>
            <person name="Whitmire W.M."/>
            <person name="Olivares-Zavaleta N."/>
            <person name="Goheen M.M."/>
            <person name="Taylor L.D."/>
            <person name="Carlson J.H."/>
            <person name="Sturdevant G.L."/>
            <person name="Lu C."/>
            <person name="Bakios L.E."/>
            <person name="Randall L.B."/>
            <person name="Parnell M.J."/>
            <person name="Zhong G."/>
            <person name="Caldwell H.D."/>
        </authorList>
    </citation>
    <scope>NUCLEOTIDE SEQUENCE [LARGE SCALE GENOMIC DNA]</scope>
    <source>
        <strain evidence="13 14">A2497</strain>
    </source>
</reference>
<dbReference type="PANTHER" id="PTHR43651:SF3">
    <property type="entry name" value="1,4-ALPHA-GLUCAN-BRANCHING ENZYME"/>
    <property type="match status" value="1"/>
</dbReference>
<dbReference type="InterPro" id="IPR044143">
    <property type="entry name" value="GlgB_N_E_set_prok"/>
</dbReference>
<dbReference type="SMART" id="SM00642">
    <property type="entry name" value="Aamy"/>
    <property type="match status" value="1"/>
</dbReference>
<dbReference type="InterPro" id="IPR013783">
    <property type="entry name" value="Ig-like_fold"/>
</dbReference>
<accession>H1ZNZ0</accession>
<dbReference type="Proteomes" id="UP000009287">
    <property type="component" value="Chromosome"/>
</dbReference>
<dbReference type="HAMAP" id="MF_00685">
    <property type="entry name" value="GlgB"/>
    <property type="match status" value="1"/>
</dbReference>
<proteinExistence type="inferred from homology"/>
<dbReference type="InterPro" id="IPR006047">
    <property type="entry name" value="GH13_cat_dom"/>
</dbReference>
<dbReference type="KEGG" id="cra:CTO_0946"/>
<dbReference type="InterPro" id="IPR014756">
    <property type="entry name" value="Ig_E-set"/>
</dbReference>
<evidence type="ECO:0000256" key="9">
    <source>
        <dbReference type="ARBA" id="ARBA00023277"/>
    </source>
</evidence>
<evidence type="ECO:0000313" key="13">
    <source>
        <dbReference type="EMBL" id="AEP35775.1"/>
    </source>
</evidence>
<dbReference type="GO" id="GO:0005978">
    <property type="term" value="P:glycogen biosynthetic process"/>
    <property type="evidence" value="ECO:0007669"/>
    <property type="project" value="UniProtKB-UniRule"/>
</dbReference>
<feature type="active site" description="Proton donor" evidence="10 11">
    <location>
        <position position="452"/>
    </location>
</feature>
<keyword evidence="9 10" id="KW-0119">Carbohydrate metabolism</keyword>
<dbReference type="SUPFAM" id="SSF51445">
    <property type="entry name" value="(Trans)glycosidases"/>
    <property type="match status" value="1"/>
</dbReference>
<evidence type="ECO:0000256" key="8">
    <source>
        <dbReference type="ARBA" id="ARBA00023056"/>
    </source>
</evidence>
<dbReference type="InterPro" id="IPR013780">
    <property type="entry name" value="Glyco_hydro_b"/>
</dbReference>
<dbReference type="GO" id="GO:0043169">
    <property type="term" value="F:cation binding"/>
    <property type="evidence" value="ECO:0007669"/>
    <property type="project" value="InterPro"/>
</dbReference>
<evidence type="ECO:0000256" key="11">
    <source>
        <dbReference type="PIRSR" id="PIRSR000463-1"/>
    </source>
</evidence>
<comment type="similarity">
    <text evidence="4 10">Belongs to the glycosyl hydrolase 13 family. GlgB subfamily.</text>
</comment>
<dbReference type="FunFam" id="3.20.20.80:FF:000003">
    <property type="entry name" value="1,4-alpha-glucan branching enzyme GlgB"/>
    <property type="match status" value="1"/>
</dbReference>
<dbReference type="UniPathway" id="UPA00164"/>
<sequence length="738" mass="84617">MDPFFLNTQHVELLVSGKQSSPQDLLGIVSESLNQDRIVLFRPGAETVFVELRGKIQQAESHHSGIFSLPVMKGISPQDYRVYHQNGLLAHDPYAFPLLWGEIDSFLFHEGTHQRIYERMGAIPCEIDGVPGVRFIVWAPHAQRVSVIGDFNGWHGLVNPLHKVSDQGVWELFVPGLTAGACYKWEMVTESGQVLIKSDPYGKFFGPPPRSVSVVIDDSYEWTDSEWLEERIKKTEGPVNIYEVHVGSWRWQEGQPLNYRELADQLALYCKQMHYTHVELLPVTEHPLNESWGYQTTGYYAPTSRYGSFEDLQYFIDTMHQHGIGVILDWVPGHFPIDSFAMSGFDGTPLYEYTRNPSPLHPHWHTYTFDYAKPEVCNFLLGSVLFWIDKMHVDGIRVDAVSSMLYLDYGRYAGEWVPNRYGGRENLDAIRFLQQFNTVIHEKYPGVLTFAEESTTFPKITVSVEEGGLGFDYKWNMGWMHDTLHYFEKDFPYRPYHQSDLTFPQWYAFSERFLLPFSHDEVVHGKRSLIGKMPGDAWRQFAQLRLLLGYQICQPGKKLLFMGGEFGQGREWSPGRELDWELLDISYHQGVHLCSQELNALYVQSPQLWQADHLPSSFRWVDFSDVRNGVVAYLRFADADAKKALLCVHHFGVGYFPHYLLPILPLESCDLLMNTDDTRFGGSGKGFREPEILTPEIARQEREAAGLIEADDESGPDCWGLDIELPPSATLIFSVTLQ</sequence>
<dbReference type="EC" id="2.4.1.18" evidence="10"/>
<dbReference type="PIRSF" id="PIRSF000463">
    <property type="entry name" value="GlgB"/>
    <property type="match status" value="1"/>
</dbReference>
<evidence type="ECO:0000313" key="14">
    <source>
        <dbReference type="Proteomes" id="UP000009287"/>
    </source>
</evidence>
<dbReference type="InterPro" id="IPR006048">
    <property type="entry name" value="A-amylase/branching_C"/>
</dbReference>
<name>G4NM21_CHLT4</name>
<dbReference type="NCBIfam" id="NF008967">
    <property type="entry name" value="PRK12313.1"/>
    <property type="match status" value="1"/>
</dbReference>
<dbReference type="AlphaFoldDB" id="G4NM21"/>
<evidence type="ECO:0000256" key="6">
    <source>
        <dbReference type="ARBA" id="ARBA00022676"/>
    </source>
</evidence>
<accession>G4NM21</accession>
<dbReference type="EMBL" id="CP002401">
    <property type="protein sequence ID" value="AEP35775.1"/>
    <property type="molecule type" value="Genomic_DNA"/>
</dbReference>
<feature type="domain" description="Glycosyl hydrolase family 13 catalytic" evidence="12">
    <location>
        <begin position="243"/>
        <end position="576"/>
    </location>
</feature>
<evidence type="ECO:0000256" key="3">
    <source>
        <dbReference type="ARBA" id="ARBA00004964"/>
    </source>
</evidence>
<dbReference type="Pfam" id="PF00128">
    <property type="entry name" value="Alpha-amylase"/>
    <property type="match status" value="1"/>
</dbReference>
<dbReference type="NCBIfam" id="TIGR01515">
    <property type="entry name" value="branching_enzym"/>
    <property type="match status" value="1"/>
</dbReference>
<comment type="pathway">
    <text evidence="3 10">Glycan biosynthesis; glycogen biosynthesis.</text>
</comment>
<evidence type="ECO:0000256" key="10">
    <source>
        <dbReference type="HAMAP-Rule" id="MF_00685"/>
    </source>
</evidence>
<keyword evidence="6 10" id="KW-0328">Glycosyltransferase</keyword>
<dbReference type="SUPFAM" id="SSF81296">
    <property type="entry name" value="E set domains"/>
    <property type="match status" value="2"/>
</dbReference>
<dbReference type="FunFam" id="2.60.40.10:FF:000169">
    <property type="entry name" value="1,4-alpha-glucan branching enzyme GlgB"/>
    <property type="match status" value="1"/>
</dbReference>
<dbReference type="Pfam" id="PF02922">
    <property type="entry name" value="CBM_48"/>
    <property type="match status" value="1"/>
</dbReference>